<reference evidence="1 2" key="1">
    <citation type="submission" date="2019-06" db="EMBL/GenBank/DDBJ databases">
        <title>Persicimonas caeni gen. nov., sp. nov., a predatory bacterium isolated from solar saltern.</title>
        <authorList>
            <person name="Wang S."/>
        </authorList>
    </citation>
    <scope>NUCLEOTIDE SEQUENCE [LARGE SCALE GENOMIC DNA]</scope>
    <source>
        <strain evidence="1 2">YN101</strain>
    </source>
</reference>
<dbReference type="Proteomes" id="UP000315995">
    <property type="component" value="Chromosome"/>
</dbReference>
<accession>A0A4Y6PZI1</accession>
<evidence type="ECO:0000313" key="2">
    <source>
        <dbReference type="Proteomes" id="UP000315995"/>
    </source>
</evidence>
<proteinExistence type="predicted"/>
<organism evidence="1 2">
    <name type="scientific">Persicimonas caeni</name>
    <dbReference type="NCBI Taxonomy" id="2292766"/>
    <lineage>
        <taxon>Bacteria</taxon>
        <taxon>Deltaproteobacteria</taxon>
        <taxon>Bradymonadales</taxon>
        <taxon>Bradymonadaceae</taxon>
        <taxon>Persicimonas</taxon>
    </lineage>
</organism>
<keyword evidence="2" id="KW-1185">Reference proteome</keyword>
<sequence>MLEPISPTIWGAEHDVKAPGGIIFRSRMSVVDLGDGELLLHSPVPIDDALAAEIDALGTVRWIVAPNDQHHLYAGEASARYPGATLLGTQGARDNEPDVEFDAALEDGAPPEWAGRLEMVGIEGTRYWNEFVFYEPKSRTLICSDLVFNIHEIPNFATNLMLTLVGGKGGVVQTRSERWFLVKDRPSYAESIAKVLAWDFDRLVMGHGRVVETGGYEELARAVRWALPSSHREKTEQGTP</sequence>
<dbReference type="OrthoDB" id="450111at2"/>
<dbReference type="RefSeq" id="WP_141200104.1">
    <property type="nucleotide sequence ID" value="NZ_CP041186.1"/>
</dbReference>
<evidence type="ECO:0000313" key="1">
    <source>
        <dbReference type="EMBL" id="QDG53650.1"/>
    </source>
</evidence>
<dbReference type="Gene3D" id="3.60.15.10">
    <property type="entry name" value="Ribonuclease Z/Hydroxyacylglutathione hydrolase-like"/>
    <property type="match status" value="1"/>
</dbReference>
<dbReference type="AlphaFoldDB" id="A0A4Y6PZI1"/>
<dbReference type="InterPro" id="IPR025638">
    <property type="entry name" value="DUF4336"/>
</dbReference>
<accession>A0A5B8YB57</accession>
<gene>
    <name evidence="1" type="ORF">FIV42_23755</name>
</gene>
<dbReference type="SUPFAM" id="SSF56281">
    <property type="entry name" value="Metallo-hydrolase/oxidoreductase"/>
    <property type="match status" value="1"/>
</dbReference>
<dbReference type="InterPro" id="IPR036866">
    <property type="entry name" value="RibonucZ/Hydroxyglut_hydro"/>
</dbReference>
<dbReference type="PANTHER" id="PTHR33835">
    <property type="entry name" value="YALI0C07656P"/>
    <property type="match status" value="1"/>
</dbReference>
<dbReference type="PANTHER" id="PTHR33835:SF1">
    <property type="entry name" value="METALLO-BETA-LACTAMASE DOMAIN-CONTAINING PROTEIN"/>
    <property type="match status" value="1"/>
</dbReference>
<dbReference type="EMBL" id="CP041186">
    <property type="protein sequence ID" value="QDG53650.1"/>
    <property type="molecule type" value="Genomic_DNA"/>
</dbReference>
<evidence type="ECO:0008006" key="3">
    <source>
        <dbReference type="Google" id="ProtNLM"/>
    </source>
</evidence>
<name>A0A4Y6PZI1_PERCE</name>
<protein>
    <recommendedName>
        <fullName evidence="3">DUF4336 domain-containing protein</fullName>
    </recommendedName>
</protein>